<dbReference type="PANTHER" id="PTHR43540:SF6">
    <property type="entry name" value="ISOCHORISMATASE-LIKE DOMAIN-CONTAINING PROTEIN"/>
    <property type="match status" value="1"/>
</dbReference>
<dbReference type="Gene3D" id="3.40.50.850">
    <property type="entry name" value="Isochorismatase-like"/>
    <property type="match status" value="1"/>
</dbReference>
<evidence type="ECO:0000256" key="1">
    <source>
        <dbReference type="ARBA" id="ARBA00022801"/>
    </source>
</evidence>
<evidence type="ECO:0000313" key="3">
    <source>
        <dbReference type="EMBL" id="KSW11796.1"/>
    </source>
</evidence>
<dbReference type="SUPFAM" id="SSF52499">
    <property type="entry name" value="Isochorismatase-like hydrolases"/>
    <property type="match status" value="1"/>
</dbReference>
<keyword evidence="1" id="KW-0378">Hydrolase</keyword>
<dbReference type="GO" id="GO:0016787">
    <property type="term" value="F:hydrolase activity"/>
    <property type="evidence" value="ECO:0007669"/>
    <property type="project" value="UniProtKB-KW"/>
</dbReference>
<organism evidence="3 4">
    <name type="scientific">Pyrodictium occultum</name>
    <dbReference type="NCBI Taxonomy" id="2309"/>
    <lineage>
        <taxon>Archaea</taxon>
        <taxon>Thermoproteota</taxon>
        <taxon>Thermoprotei</taxon>
        <taxon>Desulfurococcales</taxon>
        <taxon>Pyrodictiaceae</taxon>
        <taxon>Pyrodictium</taxon>
    </lineage>
</organism>
<gene>
    <name evidence="3" type="ORF">CF15_03055</name>
</gene>
<dbReference type="RefSeq" id="WP_058370474.1">
    <property type="nucleotide sequence ID" value="NZ_LNTB01000001.1"/>
</dbReference>
<protein>
    <submittedName>
        <fullName evidence="3">Isochorismatase</fullName>
    </submittedName>
</protein>
<name>A0A0V8RUR4_PYROC</name>
<dbReference type="STRING" id="2309.CF15_03055"/>
<dbReference type="OrthoDB" id="9194at2157"/>
<comment type="caution">
    <text evidence="3">The sequence shown here is derived from an EMBL/GenBank/DDBJ whole genome shotgun (WGS) entry which is preliminary data.</text>
</comment>
<dbReference type="InterPro" id="IPR000868">
    <property type="entry name" value="Isochorismatase-like_dom"/>
</dbReference>
<dbReference type="Proteomes" id="UP000053352">
    <property type="component" value="Unassembled WGS sequence"/>
</dbReference>
<evidence type="ECO:0000313" key="4">
    <source>
        <dbReference type="Proteomes" id="UP000053352"/>
    </source>
</evidence>
<dbReference type="InterPro" id="IPR036380">
    <property type="entry name" value="Isochorismatase-like_sf"/>
</dbReference>
<proteinExistence type="predicted"/>
<keyword evidence="4" id="KW-1185">Reference proteome</keyword>
<reference evidence="3 4" key="1">
    <citation type="submission" date="2015-11" db="EMBL/GenBank/DDBJ databases">
        <title>Genome sequence of Pyrodictium occultum PL-19, a marine hyperthermophilic archaeon isolated from Volcano, Italy.</title>
        <authorList>
            <person name="Utturkar S."/>
            <person name="Huber H."/>
            <person name="Leptihn S."/>
            <person name="Brown S."/>
            <person name="Stetter K.O."/>
            <person name="Podar M."/>
        </authorList>
    </citation>
    <scope>NUCLEOTIDE SEQUENCE [LARGE SCALE GENOMIC DNA]</scope>
    <source>
        <strain evidence="3 4">PL-19</strain>
    </source>
</reference>
<sequence length="222" mass="24628">MTTLGRVKVEVPEIPVTDSVDLPADRTAVIIVDMQNDFVKPGGKLYVPTAQATVPAIRRLLERARSHGVMTVFTKDTHYTGDPEFKIWGEHVLRGTWGWEIIDELKPVDGEIVVEKTRYDAFYGTPLDDLLRVYGIEHVVVVGTVANICVLHTAASAALRWYKVYVPMDGISALNDFDYHAALRQISFLYRGTILKSVDGIRFTGEGPWKRGKAVEAGAVTA</sequence>
<evidence type="ECO:0000259" key="2">
    <source>
        <dbReference type="Pfam" id="PF00857"/>
    </source>
</evidence>
<dbReference type="EMBL" id="LNTB01000001">
    <property type="protein sequence ID" value="KSW11796.1"/>
    <property type="molecule type" value="Genomic_DNA"/>
</dbReference>
<accession>A0A0V8RUR4</accession>
<dbReference type="Pfam" id="PF00857">
    <property type="entry name" value="Isochorismatase"/>
    <property type="match status" value="1"/>
</dbReference>
<dbReference type="CDD" id="cd00431">
    <property type="entry name" value="cysteine_hydrolases"/>
    <property type="match status" value="1"/>
</dbReference>
<dbReference type="PANTHER" id="PTHR43540">
    <property type="entry name" value="PEROXYUREIDOACRYLATE/UREIDOACRYLATE AMIDOHYDROLASE-RELATED"/>
    <property type="match status" value="1"/>
</dbReference>
<dbReference type="AlphaFoldDB" id="A0A0V8RUR4"/>
<dbReference type="InterPro" id="IPR050272">
    <property type="entry name" value="Isochorismatase-like_hydrls"/>
</dbReference>
<feature type="domain" description="Isochorismatase-like" evidence="2">
    <location>
        <begin position="27"/>
        <end position="187"/>
    </location>
</feature>